<sequence length="221" mass="24044">MLADLAQRRRRDLVDLAEQVGGAPALGTAAVGAVRALRVADQLRQRTGQYAVLGVLVGQPGVADRLAQFPQRRRLARGVEEGADGVVPLQGGPDLVDLDLVDAVDAVRPPFRLLADQQLDVDLEDVGDLVDDRELVEPADPPLDLVHPALRLVEPVGEDLLRHLPAGPPVCDAAPDGQFVHVRSSPSLRRRFRAASFRVPPTGLRRAQWCPVPPVRARRRR</sequence>
<accession>A0A810MW49</accession>
<dbReference type="EMBL" id="AP023359">
    <property type="protein sequence ID" value="BCJ63548.1"/>
    <property type="molecule type" value="Genomic_DNA"/>
</dbReference>
<evidence type="ECO:0000313" key="2">
    <source>
        <dbReference type="Proteomes" id="UP000680866"/>
    </source>
</evidence>
<gene>
    <name evidence="1" type="ORF">Prubr_05690</name>
</gene>
<dbReference type="KEGG" id="pry:Prubr_05690"/>
<evidence type="ECO:0000313" key="1">
    <source>
        <dbReference type="EMBL" id="BCJ63548.1"/>
    </source>
</evidence>
<dbReference type="AlphaFoldDB" id="A0A810MW49"/>
<proteinExistence type="predicted"/>
<protein>
    <submittedName>
        <fullName evidence="1">Uncharacterized protein</fullName>
    </submittedName>
</protein>
<reference evidence="1" key="1">
    <citation type="submission" date="2020-08" db="EMBL/GenBank/DDBJ databases">
        <title>Whole genome shotgun sequence of Polymorphospora rubra NBRC 101157.</title>
        <authorList>
            <person name="Komaki H."/>
            <person name="Tamura T."/>
        </authorList>
    </citation>
    <scope>NUCLEOTIDE SEQUENCE</scope>
    <source>
        <strain evidence="1">NBRC 101157</strain>
    </source>
</reference>
<dbReference type="Proteomes" id="UP000680866">
    <property type="component" value="Chromosome"/>
</dbReference>
<keyword evidence="2" id="KW-1185">Reference proteome</keyword>
<organism evidence="1 2">
    <name type="scientific">Polymorphospora rubra</name>
    <dbReference type="NCBI Taxonomy" id="338584"/>
    <lineage>
        <taxon>Bacteria</taxon>
        <taxon>Bacillati</taxon>
        <taxon>Actinomycetota</taxon>
        <taxon>Actinomycetes</taxon>
        <taxon>Micromonosporales</taxon>
        <taxon>Micromonosporaceae</taxon>
        <taxon>Polymorphospora</taxon>
    </lineage>
</organism>
<name>A0A810MW49_9ACTN</name>